<keyword evidence="4 7" id="KW-0812">Transmembrane</keyword>
<dbReference type="GO" id="GO:0016757">
    <property type="term" value="F:glycosyltransferase activity"/>
    <property type="evidence" value="ECO:0007669"/>
    <property type="project" value="UniProtKB-KW"/>
</dbReference>
<evidence type="ECO:0000256" key="2">
    <source>
        <dbReference type="ARBA" id="ARBA00022676"/>
    </source>
</evidence>
<keyword evidence="2" id="KW-0328">Glycosyltransferase</keyword>
<evidence type="ECO:0000256" key="4">
    <source>
        <dbReference type="ARBA" id="ARBA00022692"/>
    </source>
</evidence>
<organism evidence="9 10">
    <name type="scientific">Candidatus Roizmanbacteria bacterium CG03_land_8_20_14_0_80_35_26</name>
    <dbReference type="NCBI Taxonomy" id="1974845"/>
    <lineage>
        <taxon>Bacteria</taxon>
        <taxon>Candidatus Roizmaniibacteriota</taxon>
    </lineage>
</organism>
<evidence type="ECO:0000313" key="9">
    <source>
        <dbReference type="EMBL" id="PIV11446.1"/>
    </source>
</evidence>
<evidence type="ECO:0000259" key="8">
    <source>
        <dbReference type="Pfam" id="PF00535"/>
    </source>
</evidence>
<sequence length="311" mass="35595">MKSKKFISIVVPVYNEEKVIPELIKRLTIFINKNSNYNFEVIFIEHGSVDNSFVLLQKFAIKDRRIKILQLSKNFGCDGGIAAGMRFATGDACVIMMADLQEPIGLISDFIKKWEDGYEIVYGIVKKRTASFFRNINSILFYKVINLLTKNMFPENASDFRLIDKKVYETINQMGEQNKYLRGLIIWTGFKHIGIPFNRAKRFAGESKAGFKTALYVALNGIFSFSYLPLRFVSVLGIGITLISFLMIAFYLYLFIVHGRETPGAATMILLTLSLFGILFFVLGIISEYLVRIYDEVKNRPSFIIKNKINL</sequence>
<dbReference type="InterPro" id="IPR050256">
    <property type="entry name" value="Glycosyltransferase_2"/>
</dbReference>
<dbReference type="Proteomes" id="UP000230673">
    <property type="component" value="Unassembled WGS sequence"/>
</dbReference>
<name>A0A2M7BY06_9BACT</name>
<evidence type="ECO:0000313" key="10">
    <source>
        <dbReference type="Proteomes" id="UP000230673"/>
    </source>
</evidence>
<evidence type="ECO:0000256" key="3">
    <source>
        <dbReference type="ARBA" id="ARBA00022679"/>
    </source>
</evidence>
<feature type="transmembrane region" description="Helical" evidence="7">
    <location>
        <begin position="234"/>
        <end position="256"/>
    </location>
</feature>
<dbReference type="PANTHER" id="PTHR48090:SF1">
    <property type="entry name" value="PROPHAGE BACTOPRENOL GLUCOSYL TRANSFERASE HOMOLOG"/>
    <property type="match status" value="1"/>
</dbReference>
<feature type="transmembrane region" description="Helical" evidence="7">
    <location>
        <begin position="268"/>
        <end position="291"/>
    </location>
</feature>
<feature type="domain" description="Glycosyltransferase 2-like" evidence="8">
    <location>
        <begin position="8"/>
        <end position="170"/>
    </location>
</feature>
<evidence type="ECO:0000256" key="5">
    <source>
        <dbReference type="ARBA" id="ARBA00022989"/>
    </source>
</evidence>
<dbReference type="SUPFAM" id="SSF53448">
    <property type="entry name" value="Nucleotide-diphospho-sugar transferases"/>
    <property type="match status" value="1"/>
</dbReference>
<dbReference type="Gene3D" id="3.90.550.10">
    <property type="entry name" value="Spore Coat Polysaccharide Biosynthesis Protein SpsA, Chain A"/>
    <property type="match status" value="1"/>
</dbReference>
<keyword evidence="5 7" id="KW-1133">Transmembrane helix</keyword>
<reference evidence="10" key="1">
    <citation type="submission" date="2017-09" db="EMBL/GenBank/DDBJ databases">
        <title>Depth-based differentiation of microbial function through sediment-hosted aquifers and enrichment of novel symbionts in the deep terrestrial subsurface.</title>
        <authorList>
            <person name="Probst A.J."/>
            <person name="Ladd B."/>
            <person name="Jarett J.K."/>
            <person name="Geller-Mcgrath D.E."/>
            <person name="Sieber C.M.K."/>
            <person name="Emerson J.B."/>
            <person name="Anantharaman K."/>
            <person name="Thomas B.C."/>
            <person name="Malmstrom R."/>
            <person name="Stieglmeier M."/>
            <person name="Klingl A."/>
            <person name="Woyke T."/>
            <person name="Ryan C.M."/>
            <person name="Banfield J.F."/>
        </authorList>
    </citation>
    <scope>NUCLEOTIDE SEQUENCE [LARGE SCALE GENOMIC DNA]</scope>
</reference>
<proteinExistence type="predicted"/>
<dbReference type="Pfam" id="PF00535">
    <property type="entry name" value="Glycos_transf_2"/>
    <property type="match status" value="1"/>
</dbReference>
<evidence type="ECO:0000256" key="7">
    <source>
        <dbReference type="SAM" id="Phobius"/>
    </source>
</evidence>
<dbReference type="InterPro" id="IPR029044">
    <property type="entry name" value="Nucleotide-diphossugar_trans"/>
</dbReference>
<dbReference type="PANTHER" id="PTHR48090">
    <property type="entry name" value="UNDECAPRENYL-PHOSPHATE 4-DEOXY-4-FORMAMIDO-L-ARABINOSE TRANSFERASE-RELATED"/>
    <property type="match status" value="1"/>
</dbReference>
<comment type="caution">
    <text evidence="9">The sequence shown here is derived from an EMBL/GenBank/DDBJ whole genome shotgun (WGS) entry which is preliminary data.</text>
</comment>
<comment type="subcellular location">
    <subcellularLocation>
        <location evidence="1">Membrane</location>
        <topology evidence="1">Multi-pass membrane protein</topology>
    </subcellularLocation>
</comment>
<evidence type="ECO:0000256" key="6">
    <source>
        <dbReference type="ARBA" id="ARBA00023136"/>
    </source>
</evidence>
<accession>A0A2M7BY06</accession>
<protein>
    <submittedName>
        <fullName evidence="9">Glycosyltransferase</fullName>
    </submittedName>
</protein>
<dbReference type="InterPro" id="IPR001173">
    <property type="entry name" value="Glyco_trans_2-like"/>
</dbReference>
<evidence type="ECO:0000256" key="1">
    <source>
        <dbReference type="ARBA" id="ARBA00004141"/>
    </source>
</evidence>
<dbReference type="EMBL" id="PEUY01000004">
    <property type="protein sequence ID" value="PIV11446.1"/>
    <property type="molecule type" value="Genomic_DNA"/>
</dbReference>
<dbReference type="AlphaFoldDB" id="A0A2M7BY06"/>
<keyword evidence="3 9" id="KW-0808">Transferase</keyword>
<keyword evidence="6 7" id="KW-0472">Membrane</keyword>
<gene>
    <name evidence="9" type="ORF">COS50_00180</name>
</gene>
<dbReference type="CDD" id="cd04187">
    <property type="entry name" value="DPM1_like_bac"/>
    <property type="match status" value="1"/>
</dbReference>
<dbReference type="GO" id="GO:0005886">
    <property type="term" value="C:plasma membrane"/>
    <property type="evidence" value="ECO:0007669"/>
    <property type="project" value="TreeGrafter"/>
</dbReference>